<dbReference type="AlphaFoldDB" id="A0A7K6VL65"/>
<keyword evidence="9" id="KW-0221">Differentiation</keyword>
<keyword evidence="12 20" id="KW-1133">Transmembrane helix</keyword>
<reference evidence="23 24" key="1">
    <citation type="submission" date="2019-09" db="EMBL/GenBank/DDBJ databases">
        <title>Bird 10,000 Genomes (B10K) Project - Family phase.</title>
        <authorList>
            <person name="Zhang G."/>
        </authorList>
    </citation>
    <scope>NUCLEOTIDE SEQUENCE [LARGE SCALE GENOMIC DNA]</scope>
    <source>
        <strain evidence="23">B10K-DU-029-75</strain>
    </source>
</reference>
<keyword evidence="11" id="KW-1278">Translocase</keyword>
<evidence type="ECO:0000256" key="16">
    <source>
        <dbReference type="ARBA" id="ARBA00059665"/>
    </source>
</evidence>
<organism evidence="23 24">
    <name type="scientific">Notiomystis cincta</name>
    <dbReference type="NCBI Taxonomy" id="366454"/>
    <lineage>
        <taxon>Eukaryota</taxon>
        <taxon>Metazoa</taxon>
        <taxon>Chordata</taxon>
        <taxon>Craniata</taxon>
        <taxon>Vertebrata</taxon>
        <taxon>Euteleostomi</taxon>
        <taxon>Archelosauria</taxon>
        <taxon>Archosauria</taxon>
        <taxon>Dinosauria</taxon>
        <taxon>Saurischia</taxon>
        <taxon>Theropoda</taxon>
        <taxon>Coelurosauria</taxon>
        <taxon>Aves</taxon>
        <taxon>Neognathae</taxon>
        <taxon>Neoaves</taxon>
        <taxon>Telluraves</taxon>
        <taxon>Australaves</taxon>
        <taxon>Passeriformes</taxon>
        <taxon>Notiomystidae</taxon>
        <taxon>Notiomystis</taxon>
    </lineage>
</organism>
<dbReference type="InterPro" id="IPR011527">
    <property type="entry name" value="ABC1_TM_dom"/>
</dbReference>
<dbReference type="Pfam" id="PF00664">
    <property type="entry name" value="ABC_membrane"/>
    <property type="match status" value="2"/>
</dbReference>
<dbReference type="GO" id="GO:0008559">
    <property type="term" value="F:ABC-type xenobiotic transporter activity"/>
    <property type="evidence" value="ECO:0007669"/>
    <property type="project" value="UniProtKB-EC"/>
</dbReference>
<dbReference type="FunFam" id="1.20.1560.10:FF:000018">
    <property type="entry name" value="ATP-binding cassette subfamily B member 11"/>
    <property type="match status" value="1"/>
</dbReference>
<evidence type="ECO:0000256" key="17">
    <source>
        <dbReference type="ARBA" id="ARBA00074194"/>
    </source>
</evidence>
<dbReference type="PROSITE" id="PS00211">
    <property type="entry name" value="ABC_TRANSPORTER_1"/>
    <property type="match status" value="2"/>
</dbReference>
<evidence type="ECO:0000256" key="20">
    <source>
        <dbReference type="SAM" id="Phobius"/>
    </source>
</evidence>
<dbReference type="GO" id="GO:0005886">
    <property type="term" value="C:plasma membrane"/>
    <property type="evidence" value="ECO:0007669"/>
    <property type="project" value="UniProtKB-SubCell"/>
</dbReference>
<evidence type="ECO:0000256" key="10">
    <source>
        <dbReference type="ARBA" id="ARBA00022840"/>
    </source>
</evidence>
<dbReference type="SUPFAM" id="SSF52540">
    <property type="entry name" value="P-loop containing nucleoside triphosphate hydrolases"/>
    <property type="match status" value="2"/>
</dbReference>
<dbReference type="PANTHER" id="PTHR43394:SF20">
    <property type="entry name" value="ATP BINDING CASSETTE SUBFAMILY B MEMBER 5"/>
    <property type="match status" value="1"/>
</dbReference>
<feature type="non-terminal residue" evidence="23">
    <location>
        <position position="1"/>
    </location>
</feature>
<keyword evidence="24" id="KW-1185">Reference proteome</keyword>
<dbReference type="EMBL" id="VZRX01019778">
    <property type="protein sequence ID" value="NWX35921.1"/>
    <property type="molecule type" value="Genomic_DNA"/>
</dbReference>
<evidence type="ECO:0000256" key="8">
    <source>
        <dbReference type="ARBA" id="ARBA00022741"/>
    </source>
</evidence>
<feature type="transmembrane region" description="Helical" evidence="20">
    <location>
        <begin position="9"/>
        <end position="33"/>
    </location>
</feature>
<evidence type="ECO:0000313" key="23">
    <source>
        <dbReference type="EMBL" id="NWX35921.1"/>
    </source>
</evidence>
<evidence type="ECO:0000256" key="14">
    <source>
        <dbReference type="ARBA" id="ARBA00023180"/>
    </source>
</evidence>
<feature type="transmembrane region" description="Helical" evidence="20">
    <location>
        <begin position="716"/>
        <end position="740"/>
    </location>
</feature>
<feature type="transmembrane region" description="Helical" evidence="20">
    <location>
        <begin position="180"/>
        <end position="203"/>
    </location>
</feature>
<keyword evidence="4" id="KW-0813">Transport</keyword>
<dbReference type="FunFam" id="3.40.50.300:FF:000479">
    <property type="entry name" value="Multidrug resistance protein 1A"/>
    <property type="match status" value="1"/>
</dbReference>
<comment type="caution">
    <text evidence="23">The sequence shown here is derived from an EMBL/GenBank/DDBJ whole genome shotgun (WGS) entry which is preliminary data.</text>
</comment>
<keyword evidence="5" id="KW-1003">Cell membrane</keyword>
<dbReference type="InterPro" id="IPR039421">
    <property type="entry name" value="Type_1_exporter"/>
</dbReference>
<accession>A0A7K6VL65</accession>
<dbReference type="EC" id="7.6.2.2" evidence="3"/>
<dbReference type="PROSITE" id="PS50893">
    <property type="entry name" value="ABC_TRANSPORTER_2"/>
    <property type="match status" value="2"/>
</dbReference>
<feature type="domain" description="ABC transporter" evidence="21">
    <location>
        <begin position="357"/>
        <end position="593"/>
    </location>
</feature>
<keyword evidence="10" id="KW-0067">ATP-binding</keyword>
<evidence type="ECO:0000256" key="3">
    <source>
        <dbReference type="ARBA" id="ARBA00012191"/>
    </source>
</evidence>
<evidence type="ECO:0000256" key="4">
    <source>
        <dbReference type="ARBA" id="ARBA00022448"/>
    </source>
</evidence>
<dbReference type="InterPro" id="IPR003593">
    <property type="entry name" value="AAA+_ATPase"/>
</dbReference>
<dbReference type="OrthoDB" id="6500128at2759"/>
<dbReference type="InterPro" id="IPR017871">
    <property type="entry name" value="ABC_transporter-like_CS"/>
</dbReference>
<evidence type="ECO:0000256" key="13">
    <source>
        <dbReference type="ARBA" id="ARBA00023136"/>
    </source>
</evidence>
<feature type="transmembrane region" description="Helical" evidence="20">
    <location>
        <begin position="672"/>
        <end position="696"/>
    </location>
</feature>
<feature type="domain" description="ABC transmembrane type-1" evidence="22">
    <location>
        <begin position="676"/>
        <end position="963"/>
    </location>
</feature>
<evidence type="ECO:0000256" key="5">
    <source>
        <dbReference type="ARBA" id="ARBA00022475"/>
    </source>
</evidence>
<evidence type="ECO:0000256" key="12">
    <source>
        <dbReference type="ARBA" id="ARBA00022989"/>
    </source>
</evidence>
<feature type="non-terminal residue" evidence="23">
    <location>
        <position position="1236"/>
    </location>
</feature>
<dbReference type="SMART" id="SM00382">
    <property type="entry name" value="AAA"/>
    <property type="match status" value="2"/>
</dbReference>
<name>A0A7K6VL65_9PASS</name>
<evidence type="ECO:0000313" key="24">
    <source>
        <dbReference type="Proteomes" id="UP000579558"/>
    </source>
</evidence>
<feature type="transmembrane region" description="Helical" evidence="20">
    <location>
        <begin position="79"/>
        <end position="104"/>
    </location>
</feature>
<dbReference type="FunFam" id="3.40.50.300:FF:000302">
    <property type="entry name" value="ATP-binding cassette subfamily B member 5"/>
    <property type="match status" value="1"/>
</dbReference>
<dbReference type="InterPro" id="IPR003439">
    <property type="entry name" value="ABC_transporter-like_ATP-bd"/>
</dbReference>
<keyword evidence="13 20" id="KW-0472">Membrane</keyword>
<evidence type="ECO:0000259" key="21">
    <source>
        <dbReference type="PROSITE" id="PS50893"/>
    </source>
</evidence>
<dbReference type="InterPro" id="IPR036640">
    <property type="entry name" value="ABC1_TM_sf"/>
</dbReference>
<feature type="transmembrane region" description="Helical" evidence="20">
    <location>
        <begin position="257"/>
        <end position="281"/>
    </location>
</feature>
<dbReference type="GO" id="GO:0005524">
    <property type="term" value="F:ATP binding"/>
    <property type="evidence" value="ECO:0007669"/>
    <property type="project" value="UniProtKB-KW"/>
</dbReference>
<dbReference type="GO" id="GO:0090374">
    <property type="term" value="P:oligopeptide export from mitochondrion"/>
    <property type="evidence" value="ECO:0007669"/>
    <property type="project" value="TreeGrafter"/>
</dbReference>
<dbReference type="CDD" id="cd03249">
    <property type="entry name" value="ABC_MTABC3_MDL1_MDL2"/>
    <property type="match status" value="2"/>
</dbReference>
<protein>
    <recommendedName>
        <fullName evidence="17">ATP-binding cassette sub-family B member 5</fullName>
        <ecNumber evidence="3">7.6.2.2</ecNumber>
    </recommendedName>
    <alternativeName>
        <fullName evidence="19">ABCB5 P-gp</fullName>
    </alternativeName>
    <alternativeName>
        <fullName evidence="18">p-glycoprotein ABCB5</fullName>
    </alternativeName>
</protein>
<dbReference type="GO" id="GO:0016887">
    <property type="term" value="F:ATP hydrolysis activity"/>
    <property type="evidence" value="ECO:0007669"/>
    <property type="project" value="InterPro"/>
</dbReference>
<comment type="subcellular location">
    <subcellularLocation>
        <location evidence="1">Cell membrane</location>
        <topology evidence="1">Multi-pass membrane protein</topology>
    </subcellularLocation>
</comment>
<evidence type="ECO:0000256" key="1">
    <source>
        <dbReference type="ARBA" id="ARBA00004651"/>
    </source>
</evidence>
<feature type="transmembrane region" description="Helical" evidence="20">
    <location>
        <begin position="154"/>
        <end position="174"/>
    </location>
</feature>
<evidence type="ECO:0000256" key="7">
    <source>
        <dbReference type="ARBA" id="ARBA00022737"/>
    </source>
</evidence>
<dbReference type="GO" id="GO:0005743">
    <property type="term" value="C:mitochondrial inner membrane"/>
    <property type="evidence" value="ECO:0007669"/>
    <property type="project" value="TreeGrafter"/>
</dbReference>
<evidence type="ECO:0000256" key="15">
    <source>
        <dbReference type="ARBA" id="ARBA00051060"/>
    </source>
</evidence>
<feature type="transmembrane region" description="Helical" evidence="20">
    <location>
        <begin position="822"/>
        <end position="842"/>
    </location>
</feature>
<keyword evidence="14" id="KW-0325">Glycoprotein</keyword>
<dbReference type="FunFam" id="1.20.1560.10:FF:000046">
    <property type="entry name" value="ATP-binding cassette subfamily B member 11"/>
    <property type="match status" value="1"/>
</dbReference>
<evidence type="ECO:0000259" key="22">
    <source>
        <dbReference type="PROSITE" id="PS50929"/>
    </source>
</evidence>
<comment type="catalytic activity">
    <reaction evidence="15">
        <text>daunorubicin(in) + ATP + H2O = daunorubicin(out) + ADP + phosphate + H(+)</text>
        <dbReference type="Rhea" id="RHEA:33147"/>
        <dbReference type="ChEBI" id="CHEBI:15377"/>
        <dbReference type="ChEBI" id="CHEBI:15378"/>
        <dbReference type="ChEBI" id="CHEBI:30616"/>
        <dbReference type="ChEBI" id="CHEBI:43474"/>
        <dbReference type="ChEBI" id="CHEBI:64677"/>
        <dbReference type="ChEBI" id="CHEBI:456216"/>
        <dbReference type="EC" id="7.6.2.2"/>
    </reaction>
    <physiologicalReaction direction="left-to-right" evidence="15">
        <dbReference type="Rhea" id="RHEA:33148"/>
    </physiologicalReaction>
</comment>
<keyword evidence="8" id="KW-0547">Nucleotide-binding</keyword>
<feature type="transmembrane region" description="Helical" evidence="20">
    <location>
        <begin position="293"/>
        <end position="314"/>
    </location>
</feature>
<dbReference type="Gene3D" id="1.20.1560.10">
    <property type="entry name" value="ABC transporter type 1, transmembrane domain"/>
    <property type="match status" value="1"/>
</dbReference>
<dbReference type="CDD" id="cd18577">
    <property type="entry name" value="ABC_6TM_Pgp_ABCB1_D1_like"/>
    <property type="match status" value="1"/>
</dbReference>
<evidence type="ECO:0000256" key="11">
    <source>
        <dbReference type="ARBA" id="ARBA00022967"/>
    </source>
</evidence>
<gene>
    <name evidence="23" type="primary">Abcb1</name>
    <name evidence="23" type="ORF">NOTCIN_R13290</name>
</gene>
<dbReference type="PANTHER" id="PTHR43394">
    <property type="entry name" value="ATP-DEPENDENT PERMEASE MDL1, MITOCHONDRIAL"/>
    <property type="match status" value="1"/>
</dbReference>
<evidence type="ECO:0000256" key="6">
    <source>
        <dbReference type="ARBA" id="ARBA00022692"/>
    </source>
</evidence>
<dbReference type="InterPro" id="IPR027417">
    <property type="entry name" value="P-loop_NTPase"/>
</dbReference>
<comment type="function">
    <text evidence="16">Energy-dependent efflux transporter responsible for decreased drug accumulation in multidrug-resistant cells. Specifically present in limbal stem cells, where it plays a key role in corneal development and repair.</text>
</comment>
<dbReference type="PROSITE" id="PS50929">
    <property type="entry name" value="ABC_TM1F"/>
    <property type="match status" value="2"/>
</dbReference>
<keyword evidence="7" id="KW-0677">Repeat</keyword>
<evidence type="ECO:0000256" key="2">
    <source>
        <dbReference type="ARBA" id="ARBA00007577"/>
    </source>
</evidence>
<dbReference type="SUPFAM" id="SSF90123">
    <property type="entry name" value="ABC transporter transmembrane region"/>
    <property type="match status" value="2"/>
</dbReference>
<evidence type="ECO:0000256" key="9">
    <source>
        <dbReference type="ARBA" id="ARBA00022782"/>
    </source>
</evidence>
<dbReference type="Gene3D" id="3.40.50.300">
    <property type="entry name" value="P-loop containing nucleotide triphosphate hydrolases"/>
    <property type="match status" value="2"/>
</dbReference>
<feature type="domain" description="ABC transporter" evidence="21">
    <location>
        <begin position="998"/>
        <end position="1236"/>
    </location>
</feature>
<dbReference type="Pfam" id="PF00005">
    <property type="entry name" value="ABC_tran"/>
    <property type="match status" value="2"/>
</dbReference>
<proteinExistence type="inferred from homology"/>
<dbReference type="Proteomes" id="UP000579558">
    <property type="component" value="Unassembled WGS sequence"/>
</dbReference>
<keyword evidence="6 20" id="KW-0812">Transmembrane</keyword>
<feature type="transmembrane region" description="Helical" evidence="20">
    <location>
        <begin position="796"/>
        <end position="816"/>
    </location>
</feature>
<evidence type="ECO:0000256" key="18">
    <source>
        <dbReference type="ARBA" id="ARBA00079340"/>
    </source>
</evidence>
<dbReference type="GO" id="GO:0015421">
    <property type="term" value="F:ABC-type oligopeptide transporter activity"/>
    <property type="evidence" value="ECO:0007669"/>
    <property type="project" value="TreeGrafter"/>
</dbReference>
<feature type="domain" description="ABC transmembrane type-1" evidence="22">
    <location>
        <begin position="13"/>
        <end position="322"/>
    </location>
</feature>
<evidence type="ECO:0000256" key="19">
    <source>
        <dbReference type="ARBA" id="ARBA00080433"/>
    </source>
</evidence>
<dbReference type="GO" id="GO:0030154">
    <property type="term" value="P:cell differentiation"/>
    <property type="evidence" value="ECO:0007669"/>
    <property type="project" value="UniProtKB-KW"/>
</dbReference>
<dbReference type="CDD" id="cd18578">
    <property type="entry name" value="ABC_6TM_Pgp_ABCB1_D2_like"/>
    <property type="match status" value="1"/>
</dbReference>
<comment type="similarity">
    <text evidence="2">Belongs to the ABC transporter superfamily. ABCB family. Multidrug resistance exporter (TC 3.A.1.201) subfamily.</text>
</comment>
<sequence>FRYADKVDVLLMIVGLVAAAANGTGMPLMIIIFGDMTNSFVQSGMEYNGKKLKLDFSTYCSSCPSDPSVDIEGEMTKFAYYYVGIGFAVLILSLIQVWTFLVTATRQTARIRQKFFFAVLHQEMAWFDTTQIGTLNTRLTDDINTIREGIGDKISIFVQYFSTFVSGLIIGFIYGWKLTLVVMSVSPLLAASAAVWSTLLASLTAKELSAYAKAGAVAEEILTAIRTVVAFNGQQKALEKYDANLEMAKRVGMKKSITTNTCLGLSQFLIFGSYALAFWYGTKLTAEDPHYDIGRVLIVFFSVLVGAFSLGQAAPNLESVSNARGAAYEVYKIISKKRLIDSSSKEGYKPDKLIGEIEFRNIHFSYPSRPDIKILKGLNLKVQTGKTIALVGASGCGKSTTIQLLQRFYDPDQGEITLDGRDIRTLNTKWLRENIGIVSQEPVLFATTIAENIRYGREDISDAEIERAAKEANAFDFISRLPDKFNTMVGERGAQLSGGQKQRIAIARALARNPKILLLDEATSALDTQSESIVQAALDKARAGRTTIVIAHRLSTIRTADTIAGFEKGVVVEQGTHSELMLQKGVYYSLVMQQVRASLFIFFLPFTKLSNVGWSHFLSLVPAHLHREGFQHFTKTVHCSKPNGHPLSGEFYEENLPAVPYSKILALNKPEWFYVLLGVIAAAVIGAVHPAFAVVFGKIIGAFQERDPEKRSKNTVVLSLTFLLLGVIILAAYIVQGFMFGKSGETLTKRLRSLSFRALLQQEIGWYDDQKNAVGVLLTRLATDASQVKGATGSRLALMTMTVFTLVTAVIIAFVYGWQLTLLILACIPFIVGANAVSASSMSGHAAEDQKALEEAGRISTESVENIRTVASLTREEAFYERYVATLNHTYRKSLKKAPFYGFTYGIAQCSEYFINAAVFRFGAWLIANCLTNFENVFIVFSSVIFAAMNVGQSASMAPDYGKARVSAQRIFQLLERKPLIDSYSEEGEKLSHFEGNIEFRNIHFVYPTRPEVQVLQGLNLKVNKGQTLALVGSSGCGKSTSIQLLERFYDPVEGQVLADGFDTKSLHLQWLRSRLGLVSQEPILFDCSIAENIQYGDNSRVVSQEEIEEAAKAANIHSFIEKLPEKYNTRVGEKGTQLSGGQKQRIAIARALIRNPAVLLLDEATSALDTESEKIVQKALDNARQGRTCIVIAHRLSTVQTADIIVVIQNGRVVEQGTHSQLLAKEGHYYALVNA</sequence>